<dbReference type="RefSeq" id="WP_075974275.1">
    <property type="nucleotide sequence ID" value="NZ_MKQR01000008.1"/>
</dbReference>
<protein>
    <recommendedName>
        <fullName evidence="2">Aminotransferase class V domain-containing protein</fullName>
    </recommendedName>
</protein>
<proteinExistence type="predicted"/>
<dbReference type="InterPro" id="IPR000192">
    <property type="entry name" value="Aminotrans_V_dom"/>
</dbReference>
<evidence type="ECO:0000313" key="3">
    <source>
        <dbReference type="EMBL" id="OLR94068.1"/>
    </source>
</evidence>
<dbReference type="Proteomes" id="UP000186040">
    <property type="component" value="Unassembled WGS sequence"/>
</dbReference>
<keyword evidence="4" id="KW-1185">Reference proteome</keyword>
<comment type="caution">
    <text evidence="3">The sequence shown here is derived from an EMBL/GenBank/DDBJ whole genome shotgun (WGS) entry which is preliminary data.</text>
</comment>
<accession>A0A1Q9LPV8</accession>
<feature type="domain" description="Aminotransferase class V" evidence="2">
    <location>
        <begin position="58"/>
        <end position="278"/>
    </location>
</feature>
<dbReference type="PANTHER" id="PTHR43092:SF2">
    <property type="entry name" value="HERCYNYLCYSTEINE SULFOXIDE LYASE"/>
    <property type="match status" value="1"/>
</dbReference>
<organism evidence="3 4">
    <name type="scientific">Actinokineospora bangkokensis</name>
    <dbReference type="NCBI Taxonomy" id="1193682"/>
    <lineage>
        <taxon>Bacteria</taxon>
        <taxon>Bacillati</taxon>
        <taxon>Actinomycetota</taxon>
        <taxon>Actinomycetes</taxon>
        <taxon>Pseudonocardiales</taxon>
        <taxon>Pseudonocardiaceae</taxon>
        <taxon>Actinokineospora</taxon>
    </lineage>
</organism>
<name>A0A1Q9LPV8_9PSEU</name>
<dbReference type="AlphaFoldDB" id="A0A1Q9LPV8"/>
<dbReference type="SUPFAM" id="SSF53383">
    <property type="entry name" value="PLP-dependent transferases"/>
    <property type="match status" value="1"/>
</dbReference>
<evidence type="ECO:0000256" key="1">
    <source>
        <dbReference type="ARBA" id="ARBA00022898"/>
    </source>
</evidence>
<gene>
    <name evidence="3" type="ORF">BJP25_13940</name>
</gene>
<dbReference type="Pfam" id="PF00266">
    <property type="entry name" value="Aminotran_5"/>
    <property type="match status" value="1"/>
</dbReference>
<dbReference type="Gene3D" id="3.90.1150.10">
    <property type="entry name" value="Aspartate Aminotransferase, domain 1"/>
    <property type="match status" value="1"/>
</dbReference>
<keyword evidence="1" id="KW-0663">Pyridoxal phosphate</keyword>
<dbReference type="Gene3D" id="3.40.640.10">
    <property type="entry name" value="Type I PLP-dependent aspartate aminotransferase-like (Major domain)"/>
    <property type="match status" value="1"/>
</dbReference>
<dbReference type="InterPro" id="IPR015422">
    <property type="entry name" value="PyrdxlP-dep_Trfase_small"/>
</dbReference>
<dbReference type="OrthoDB" id="250246at2"/>
<dbReference type="PANTHER" id="PTHR43092">
    <property type="entry name" value="L-CYSTEINE DESULFHYDRASE"/>
    <property type="match status" value="1"/>
</dbReference>
<sequence length="368" mass="38988">MSFLLDPAAHHLNPGAFGIVPVEVRAAQARFRQASDANPLRFHRVDGPELVAAGREAASRFLGSEVVLVRNATEAAATVLASLPLAEGDELLLSTHAYGSLAIAAQARADRVGAKLATVSFPADATDAEVVAAFTAGITDRTRLLLIDAITSPTALVLPVAEVAAAARERGVPVFVDAAHVPGHLRQRPDALGVDFWVGNLHKWAYVPRSAAAFHIAPRWREVVLPLVPSWDHPRGYPRWFDNAGTADYTAWMAIPAAIDHWNALGGWEAVDAVAARLDEGVRVVAEAAGQPGQVSPRHCPLMRLVRLPEGLVGDVADAERYTDELSALGVEAVIVHWGGRAHVRVAAAAPTTAADFAALADALTRGR</sequence>
<evidence type="ECO:0000259" key="2">
    <source>
        <dbReference type="Pfam" id="PF00266"/>
    </source>
</evidence>
<dbReference type="InterPro" id="IPR015421">
    <property type="entry name" value="PyrdxlP-dep_Trfase_major"/>
</dbReference>
<evidence type="ECO:0000313" key="4">
    <source>
        <dbReference type="Proteomes" id="UP000186040"/>
    </source>
</evidence>
<dbReference type="STRING" id="1193682.BJP25_13940"/>
<dbReference type="EMBL" id="MKQR01000008">
    <property type="protein sequence ID" value="OLR94068.1"/>
    <property type="molecule type" value="Genomic_DNA"/>
</dbReference>
<dbReference type="InterPro" id="IPR015424">
    <property type="entry name" value="PyrdxlP-dep_Trfase"/>
</dbReference>
<reference evidence="3 4" key="1">
    <citation type="submission" date="2016-10" db="EMBL/GenBank/DDBJ databases">
        <title>The Draft Genome Sequence of Actinokineospora bangkokensis 44EHWT reveals the biosynthetic pathway of antifungal compounds Thailandins with unusual extender unit butylmalonyl-CoA.</title>
        <authorList>
            <person name="Greule A."/>
            <person name="Intra B."/>
            <person name="Flemming S."/>
            <person name="Rommel M.G."/>
            <person name="Panbangred W."/>
            <person name="Bechthold A."/>
        </authorList>
    </citation>
    <scope>NUCLEOTIDE SEQUENCE [LARGE SCALE GENOMIC DNA]</scope>
    <source>
        <strain evidence="3 4">44EHW</strain>
    </source>
</reference>